<dbReference type="RefSeq" id="WP_098777727.1">
    <property type="nucleotide sequence ID" value="NZ_NUHO01000069.1"/>
</dbReference>
<dbReference type="PANTHER" id="PTHR36433:SF3">
    <property type="entry name" value="YXEA FAMILY PROTEIN"/>
    <property type="match status" value="1"/>
</dbReference>
<dbReference type="EMBL" id="NUHO01000069">
    <property type="protein sequence ID" value="PGM91844.1"/>
    <property type="molecule type" value="Genomic_DNA"/>
</dbReference>
<dbReference type="NCBIfam" id="TIGR01655">
    <property type="entry name" value="yxeA_fam"/>
    <property type="match status" value="1"/>
</dbReference>
<evidence type="ECO:0008006" key="3">
    <source>
        <dbReference type="Google" id="ProtNLM"/>
    </source>
</evidence>
<accession>A0A2B9DVP5</accession>
<dbReference type="SUPFAM" id="SSF159121">
    <property type="entry name" value="BC4932-like"/>
    <property type="match status" value="1"/>
</dbReference>
<dbReference type="PANTHER" id="PTHR36433">
    <property type="entry name" value="HYPOTHETICAL CYTOSOLIC PROTEIN"/>
    <property type="match status" value="1"/>
</dbReference>
<dbReference type="Gene3D" id="2.40.50.480">
    <property type="match status" value="1"/>
</dbReference>
<proteinExistence type="predicted"/>
<organism evidence="1 2">
    <name type="scientific">Bacillus cereus</name>
    <dbReference type="NCBI Taxonomy" id="1396"/>
    <lineage>
        <taxon>Bacteria</taxon>
        <taxon>Bacillati</taxon>
        <taxon>Bacillota</taxon>
        <taxon>Bacilli</taxon>
        <taxon>Bacillales</taxon>
        <taxon>Bacillaceae</taxon>
        <taxon>Bacillus</taxon>
        <taxon>Bacillus cereus group</taxon>
    </lineage>
</organism>
<evidence type="ECO:0000313" key="2">
    <source>
        <dbReference type="Proteomes" id="UP000222054"/>
    </source>
</evidence>
<dbReference type="InterPro" id="IPR006542">
    <property type="entry name" value="DUF1093"/>
</dbReference>
<name>A0A2B9DVP5_BACCE</name>
<dbReference type="Proteomes" id="UP000222054">
    <property type="component" value="Unassembled WGS sequence"/>
</dbReference>
<dbReference type="InterPro" id="IPR036166">
    <property type="entry name" value="YxeA-like_sf"/>
</dbReference>
<gene>
    <name evidence="1" type="ORF">CN958_17080</name>
</gene>
<sequence length="124" mass="14389">MKKFLLCIIGISLPIYLLPFILRGDLDRFNPIAEEKNVYAIATGYGVPDYHHKGRAMYSLKGVDESRNENEYKVGTSTPNDFIKKTYLKIHVKGKYVYSYDVISEKDIPEKIREQLEIEDKVKL</sequence>
<comment type="caution">
    <text evidence="1">The sequence shown here is derived from an EMBL/GenBank/DDBJ whole genome shotgun (WGS) entry which is preliminary data.</text>
</comment>
<evidence type="ECO:0000313" key="1">
    <source>
        <dbReference type="EMBL" id="PGM91844.1"/>
    </source>
</evidence>
<protein>
    <recommendedName>
        <fullName evidence="3">YxeA family protein</fullName>
    </recommendedName>
</protein>
<reference evidence="1 2" key="1">
    <citation type="submission" date="2017-09" db="EMBL/GenBank/DDBJ databases">
        <title>Large-scale bioinformatics analysis of Bacillus genomes uncovers conserved roles of natural products in bacterial physiology.</title>
        <authorList>
            <consortium name="Agbiome Team Llc"/>
            <person name="Bleich R.M."/>
            <person name="Grubbs K.J."/>
            <person name="Santa Maria K.C."/>
            <person name="Allen S.E."/>
            <person name="Farag S."/>
            <person name="Shank E.A."/>
            <person name="Bowers A."/>
        </authorList>
    </citation>
    <scope>NUCLEOTIDE SEQUENCE [LARGE SCALE GENOMIC DNA]</scope>
    <source>
        <strain evidence="1 2">AFS053130</strain>
    </source>
</reference>
<dbReference type="AlphaFoldDB" id="A0A2B9DVP5"/>